<accession>A0A2P1PS65</accession>
<evidence type="ECO:0000256" key="2">
    <source>
        <dbReference type="ARBA" id="ARBA00022692"/>
    </source>
</evidence>
<feature type="transmembrane region" description="Helical" evidence="5">
    <location>
        <begin position="374"/>
        <end position="394"/>
    </location>
</feature>
<dbReference type="PANTHER" id="PTHR37422">
    <property type="entry name" value="TEICHURONIC ACID BIOSYNTHESIS PROTEIN TUAE"/>
    <property type="match status" value="1"/>
</dbReference>
<feature type="domain" description="O-antigen ligase-related" evidence="6">
    <location>
        <begin position="177"/>
        <end position="335"/>
    </location>
</feature>
<evidence type="ECO:0000313" key="8">
    <source>
        <dbReference type="Proteomes" id="UP000241074"/>
    </source>
</evidence>
<keyword evidence="4 5" id="KW-0472">Membrane</keyword>
<feature type="transmembrane region" description="Helical" evidence="5">
    <location>
        <begin position="214"/>
        <end position="236"/>
    </location>
</feature>
<protein>
    <submittedName>
        <fullName evidence="7">Polymerase</fullName>
    </submittedName>
</protein>
<evidence type="ECO:0000313" key="7">
    <source>
        <dbReference type="EMBL" id="AVP97681.1"/>
    </source>
</evidence>
<organism evidence="7 8">
    <name type="scientific">Ahniella affigens</name>
    <dbReference type="NCBI Taxonomy" id="2021234"/>
    <lineage>
        <taxon>Bacteria</taxon>
        <taxon>Pseudomonadati</taxon>
        <taxon>Pseudomonadota</taxon>
        <taxon>Gammaproteobacteria</taxon>
        <taxon>Lysobacterales</taxon>
        <taxon>Rhodanobacteraceae</taxon>
        <taxon>Ahniella</taxon>
    </lineage>
</organism>
<feature type="transmembrane region" description="Helical" evidence="5">
    <location>
        <begin position="326"/>
        <end position="343"/>
    </location>
</feature>
<feature type="transmembrane region" description="Helical" evidence="5">
    <location>
        <begin position="147"/>
        <end position="166"/>
    </location>
</feature>
<dbReference type="InterPro" id="IPR051533">
    <property type="entry name" value="WaaL-like"/>
</dbReference>
<dbReference type="GO" id="GO:0016020">
    <property type="term" value="C:membrane"/>
    <property type="evidence" value="ECO:0007669"/>
    <property type="project" value="UniProtKB-SubCell"/>
</dbReference>
<feature type="transmembrane region" description="Helical" evidence="5">
    <location>
        <begin position="108"/>
        <end position="127"/>
    </location>
</feature>
<gene>
    <name evidence="7" type="ORF">C7S18_10925</name>
</gene>
<dbReference type="PANTHER" id="PTHR37422:SF21">
    <property type="entry name" value="EXOQ-LIKE PROTEIN"/>
    <property type="match status" value="1"/>
</dbReference>
<keyword evidence="8" id="KW-1185">Reference proteome</keyword>
<evidence type="ECO:0000256" key="4">
    <source>
        <dbReference type="ARBA" id="ARBA00023136"/>
    </source>
</evidence>
<dbReference type="InterPro" id="IPR007016">
    <property type="entry name" value="O-antigen_ligase-rel_domated"/>
</dbReference>
<proteinExistence type="predicted"/>
<evidence type="ECO:0000256" key="5">
    <source>
        <dbReference type="SAM" id="Phobius"/>
    </source>
</evidence>
<dbReference type="Pfam" id="PF04932">
    <property type="entry name" value="Wzy_C"/>
    <property type="match status" value="1"/>
</dbReference>
<dbReference type="OrthoDB" id="8554812at2"/>
<name>A0A2P1PS65_9GAMM</name>
<dbReference type="KEGG" id="xba:C7S18_10925"/>
<evidence type="ECO:0000259" key="6">
    <source>
        <dbReference type="Pfam" id="PF04932"/>
    </source>
</evidence>
<sequence>MNVRVLLLLSVLALLPFGRASELPILIGALIGMADLIKNPTSFRTDTLLTVILIAFLGYWLPEFVSAFDSQVAMKSWSEAALDLRYLSFLWFCRESLRSAEARAQLRVGFATLTGILVLDALVQASVGTSLGGPLQADRLSGLFGENLKLGPVLAAIFPFLVLPALERYGRAAASLAWLLAAVVVLLAGARAGWISFGLTTILLLRDVVVSRRAYLLSLLGLALLGMGSAATLYAVSPSFAERVHRTARAFDGSEAAIDHALAFRLPIWRAALGMMEAHPVNGVGVRAFRYAYADYAGKDDRWLTDGDDVGAFHAHQIVLEIGSETGLIGLLIWLVATILLIAKSRQLADAPKHDRRPAALALISMLFPINTHFAVYSSFWGTLLILMLACWLAQLARPDRD</sequence>
<feature type="transmembrane region" description="Helical" evidence="5">
    <location>
        <begin position="48"/>
        <end position="68"/>
    </location>
</feature>
<dbReference type="RefSeq" id="WP_106891601.1">
    <property type="nucleotide sequence ID" value="NZ_CP027860.1"/>
</dbReference>
<dbReference type="EMBL" id="CP027860">
    <property type="protein sequence ID" value="AVP97681.1"/>
    <property type="molecule type" value="Genomic_DNA"/>
</dbReference>
<keyword evidence="3 5" id="KW-1133">Transmembrane helix</keyword>
<reference evidence="7 8" key="2">
    <citation type="submission" date="2018-03" db="EMBL/GenBank/DDBJ databases">
        <authorList>
            <person name="Keele B.F."/>
        </authorList>
    </citation>
    <scope>NUCLEOTIDE SEQUENCE [LARGE SCALE GENOMIC DNA]</scope>
    <source>
        <strain evidence="7 8">D13</strain>
    </source>
</reference>
<comment type="subcellular location">
    <subcellularLocation>
        <location evidence="1">Membrane</location>
        <topology evidence="1">Multi-pass membrane protein</topology>
    </subcellularLocation>
</comment>
<feature type="transmembrane region" description="Helical" evidence="5">
    <location>
        <begin position="173"/>
        <end position="194"/>
    </location>
</feature>
<dbReference type="Proteomes" id="UP000241074">
    <property type="component" value="Chromosome"/>
</dbReference>
<reference evidence="7 8" key="1">
    <citation type="submission" date="2018-03" db="EMBL/GenBank/DDBJ databases">
        <title>Ahniella affigens gen. nov., sp. nov., a gammaproteobacterium isolated from sandy soil near a stream.</title>
        <authorList>
            <person name="Ko Y."/>
            <person name="Kim J.-H."/>
        </authorList>
    </citation>
    <scope>NUCLEOTIDE SEQUENCE [LARGE SCALE GENOMIC DNA]</scope>
    <source>
        <strain evidence="7 8">D13</strain>
    </source>
</reference>
<keyword evidence="2 5" id="KW-0812">Transmembrane</keyword>
<evidence type="ECO:0000256" key="3">
    <source>
        <dbReference type="ARBA" id="ARBA00022989"/>
    </source>
</evidence>
<evidence type="ECO:0000256" key="1">
    <source>
        <dbReference type="ARBA" id="ARBA00004141"/>
    </source>
</evidence>
<dbReference type="AlphaFoldDB" id="A0A2P1PS65"/>